<gene>
    <name evidence="1" type="ORF">MLD38_032952</name>
</gene>
<dbReference type="Proteomes" id="UP001057402">
    <property type="component" value="Chromosome 10"/>
</dbReference>
<keyword evidence="2" id="KW-1185">Reference proteome</keyword>
<protein>
    <submittedName>
        <fullName evidence="1">Uncharacterized protein</fullName>
    </submittedName>
</protein>
<reference evidence="2" key="1">
    <citation type="journal article" date="2023" name="Front. Plant Sci.">
        <title>Chromosomal-level genome assembly of Melastoma candidum provides insights into trichome evolution.</title>
        <authorList>
            <person name="Zhong Y."/>
            <person name="Wu W."/>
            <person name="Sun C."/>
            <person name="Zou P."/>
            <person name="Liu Y."/>
            <person name="Dai S."/>
            <person name="Zhou R."/>
        </authorList>
    </citation>
    <scope>NUCLEOTIDE SEQUENCE [LARGE SCALE GENOMIC DNA]</scope>
</reference>
<organism evidence="1 2">
    <name type="scientific">Melastoma candidum</name>
    <dbReference type="NCBI Taxonomy" id="119954"/>
    <lineage>
        <taxon>Eukaryota</taxon>
        <taxon>Viridiplantae</taxon>
        <taxon>Streptophyta</taxon>
        <taxon>Embryophyta</taxon>
        <taxon>Tracheophyta</taxon>
        <taxon>Spermatophyta</taxon>
        <taxon>Magnoliopsida</taxon>
        <taxon>eudicotyledons</taxon>
        <taxon>Gunneridae</taxon>
        <taxon>Pentapetalae</taxon>
        <taxon>rosids</taxon>
        <taxon>malvids</taxon>
        <taxon>Myrtales</taxon>
        <taxon>Melastomataceae</taxon>
        <taxon>Melastomatoideae</taxon>
        <taxon>Melastomateae</taxon>
        <taxon>Melastoma</taxon>
    </lineage>
</organism>
<evidence type="ECO:0000313" key="1">
    <source>
        <dbReference type="EMBL" id="KAI4319346.1"/>
    </source>
</evidence>
<accession>A0ACB9M710</accession>
<dbReference type="EMBL" id="CM042889">
    <property type="protein sequence ID" value="KAI4319346.1"/>
    <property type="molecule type" value="Genomic_DNA"/>
</dbReference>
<comment type="caution">
    <text evidence="1">The sequence shown here is derived from an EMBL/GenBank/DDBJ whole genome shotgun (WGS) entry which is preliminary data.</text>
</comment>
<evidence type="ECO:0000313" key="2">
    <source>
        <dbReference type="Proteomes" id="UP001057402"/>
    </source>
</evidence>
<name>A0ACB9M710_9MYRT</name>
<proteinExistence type="predicted"/>
<sequence>MNLNFTMNLGFPPSDSNGSTTPAAATTGGNARSMEKRRSGCDTVEETLARWKALKNPREDSCVPLLSSGMGMAEGEVLRKGPPAKGSRRGCMKGKGGPQNSVCRYRGVRQRTWGRWVAEIRQPMLSPSAVKGKAGNRLWLGTFSTAVEAANAYDKVARAMYGPLARVNFPPPANNAAPSSSTASGSASGESVGLHHTSGDDVGRKVIKEDLDSSVFFVVDSSSGIDRLSADWVLARDCFAGSSSNVNDNHEGRANCWTWGSESDARGCLTDDEDMMSLEESLKNRAMDCDLDIDIAGNEPRINHRRVEPEPTAHLAKEPAGFKESSAPGDCKHPLDGTMSNPSANDPTLSANQTKSQTWPWMPAKLKDWEEQGATCRGLDSSSKDWYLDCLRPDYDFGLEEEQDFLLSLW</sequence>